<evidence type="ECO:0000313" key="12">
    <source>
        <dbReference type="Proteomes" id="UP001652620"/>
    </source>
</evidence>
<keyword evidence="2" id="KW-0645">Protease</keyword>
<dbReference type="GO" id="GO:0006508">
    <property type="term" value="P:proteolysis"/>
    <property type="evidence" value="ECO:0007669"/>
    <property type="project" value="UniProtKB-KW"/>
</dbReference>
<reference evidence="13" key="2">
    <citation type="submission" date="2022-04" db="UniProtKB">
        <authorList>
            <consortium name="RefSeq"/>
        </authorList>
    </citation>
    <scope>IDENTIFICATION</scope>
    <source>
        <strain evidence="13">Punador</strain>
    </source>
</reference>
<evidence type="ECO:0000256" key="6">
    <source>
        <dbReference type="ARBA" id="ARBA00023145"/>
    </source>
</evidence>
<evidence type="ECO:0000313" key="11">
    <source>
        <dbReference type="EMBL" id="JAC53770.1"/>
    </source>
</evidence>
<keyword evidence="4" id="KW-0378">Hydrolase</keyword>
<dbReference type="PANTHER" id="PTHR47901">
    <property type="entry name" value="CASPASE RECRUITMENT DOMAIN-CONTAINING PROTEIN 18"/>
    <property type="match status" value="1"/>
</dbReference>
<dbReference type="EMBL" id="GAKP01005182">
    <property type="protein sequence ID" value="JAC53770.1"/>
    <property type="molecule type" value="Transcribed_RNA"/>
</dbReference>
<keyword evidence="12" id="KW-1185">Reference proteome</keyword>
<organism evidence="11">
    <name type="scientific">Bactrocera dorsalis</name>
    <name type="common">Oriental fruit fly</name>
    <name type="synonym">Dacus dorsalis</name>
    <dbReference type="NCBI Taxonomy" id="27457"/>
    <lineage>
        <taxon>Eukaryota</taxon>
        <taxon>Metazoa</taxon>
        <taxon>Ecdysozoa</taxon>
        <taxon>Arthropoda</taxon>
        <taxon>Hexapoda</taxon>
        <taxon>Insecta</taxon>
        <taxon>Pterygota</taxon>
        <taxon>Neoptera</taxon>
        <taxon>Endopterygota</taxon>
        <taxon>Diptera</taxon>
        <taxon>Brachycera</taxon>
        <taxon>Muscomorpha</taxon>
        <taxon>Tephritoidea</taxon>
        <taxon>Tephritidae</taxon>
        <taxon>Bactrocera</taxon>
        <taxon>Bactrocera</taxon>
    </lineage>
</organism>
<dbReference type="OMA" id="VCYANTP"/>
<dbReference type="InterPro" id="IPR011029">
    <property type="entry name" value="DEATH-like_dom_sf"/>
</dbReference>
<dbReference type="SMART" id="SM00115">
    <property type="entry name" value="CASc"/>
    <property type="match status" value="1"/>
</dbReference>
<dbReference type="PIRSF" id="PIRSF038001">
    <property type="entry name" value="Caspase_ICE"/>
    <property type="match status" value="1"/>
</dbReference>
<dbReference type="InterPro" id="IPR015917">
    <property type="entry name" value="Pept_C14A"/>
</dbReference>
<feature type="domain" description="Caspase family p20" evidence="10">
    <location>
        <begin position="188"/>
        <end position="316"/>
    </location>
</feature>
<proteinExistence type="inferred from homology"/>
<dbReference type="InterPro" id="IPR033139">
    <property type="entry name" value="Caspase_cys_AS"/>
</dbReference>
<dbReference type="GeneID" id="105224480"/>
<evidence type="ECO:0000256" key="7">
    <source>
        <dbReference type="PIRSR" id="PIRSR038001-1"/>
    </source>
</evidence>
<dbReference type="SUPFAM" id="SSF52129">
    <property type="entry name" value="Caspase-like"/>
    <property type="match status" value="1"/>
</dbReference>
<dbReference type="Pfam" id="PF00656">
    <property type="entry name" value="Peptidase_C14"/>
    <property type="match status" value="1"/>
</dbReference>
<dbReference type="PROSITE" id="PS50207">
    <property type="entry name" value="CASPASE_P10"/>
    <property type="match status" value="1"/>
</dbReference>
<dbReference type="PROSITE" id="PS50208">
    <property type="entry name" value="CASPASE_P20"/>
    <property type="match status" value="1"/>
</dbReference>
<dbReference type="EMBL" id="GAKP01005184">
    <property type="protein sequence ID" value="JAC53768.1"/>
    <property type="molecule type" value="Transcribed_RNA"/>
</dbReference>
<dbReference type="Proteomes" id="UP001652620">
    <property type="component" value="Unplaced"/>
</dbReference>
<dbReference type="MEROPS" id="C14.019"/>
<keyword evidence="6" id="KW-0865">Zymogen</keyword>
<dbReference type="OrthoDB" id="6097640at2759"/>
<name>A0A034WI12_BACDO</name>
<evidence type="ECO:0000256" key="5">
    <source>
        <dbReference type="ARBA" id="ARBA00022807"/>
    </source>
</evidence>
<evidence type="ECO:0000256" key="8">
    <source>
        <dbReference type="RuleBase" id="RU003971"/>
    </source>
</evidence>
<dbReference type="InterPro" id="IPR001309">
    <property type="entry name" value="Pept_C14_p20"/>
</dbReference>
<dbReference type="AlphaFoldDB" id="A0A034WI12"/>
<dbReference type="CTD" id="39173"/>
<evidence type="ECO:0000256" key="1">
    <source>
        <dbReference type="ARBA" id="ARBA00010134"/>
    </source>
</evidence>
<dbReference type="Gene3D" id="3.40.50.1460">
    <property type="match status" value="1"/>
</dbReference>
<dbReference type="GO" id="GO:0006915">
    <property type="term" value="P:apoptotic process"/>
    <property type="evidence" value="ECO:0007669"/>
    <property type="project" value="UniProtKB-KW"/>
</dbReference>
<protein>
    <submittedName>
        <fullName evidence="13">Caspase Dronc</fullName>
    </submittedName>
    <submittedName>
        <fullName evidence="11">Caspase Nc</fullName>
    </submittedName>
</protein>
<dbReference type="PROSITE" id="PS01122">
    <property type="entry name" value="CASPASE_CYS"/>
    <property type="match status" value="1"/>
</dbReference>
<dbReference type="InterPro" id="IPR002398">
    <property type="entry name" value="Pept_C14"/>
</dbReference>
<feature type="active site" evidence="7">
    <location>
        <position position="312"/>
    </location>
</feature>
<comment type="similarity">
    <text evidence="1 8">Belongs to the peptidase C14A family.</text>
</comment>
<evidence type="ECO:0000256" key="3">
    <source>
        <dbReference type="ARBA" id="ARBA00022703"/>
    </source>
</evidence>
<dbReference type="GO" id="GO:0004197">
    <property type="term" value="F:cysteine-type endopeptidase activity"/>
    <property type="evidence" value="ECO:0007669"/>
    <property type="project" value="InterPro"/>
</dbReference>
<evidence type="ECO:0000259" key="10">
    <source>
        <dbReference type="PROSITE" id="PS50208"/>
    </source>
</evidence>
<keyword evidence="5" id="KW-0788">Thiol protease</keyword>
<dbReference type="CDD" id="cd01671">
    <property type="entry name" value="CARD"/>
    <property type="match status" value="1"/>
</dbReference>
<dbReference type="RefSeq" id="XP_011200869.1">
    <property type="nucleotide sequence ID" value="XM_011202567.3"/>
</dbReference>
<gene>
    <name evidence="11" type="primary">ICENC</name>
    <name evidence="13" type="synonym">LOC105224480</name>
</gene>
<dbReference type="SUPFAM" id="SSF47986">
    <property type="entry name" value="DEATH domain"/>
    <property type="match status" value="1"/>
</dbReference>
<dbReference type="PRINTS" id="PR00376">
    <property type="entry name" value="IL1BCENZYME"/>
</dbReference>
<accession>A0A034WI12</accession>
<feature type="domain" description="Caspase family p10" evidence="9">
    <location>
        <begin position="343"/>
        <end position="423"/>
    </location>
</feature>
<sequence>MDDKHRKIIKENINKLIQHTELKHLLPACRSEGLLSEQMVYNLHLDSKSMVDIGGSQTLDQIMHKKLFDKITHRGPEAFDKLKAILKELDYVEALQVLERQREFNPIREYRQNLAQATQSITEKPVELIPAQATDIPDSVHSRVDENSTPNITEFLESVDPKVKYEVTKANRINTCERIGTYKMQSKQHRGVLFIANYIKFKTDYRNGASNDSDILIYVFRQLGFKIFITTNGSREQFFDLLDALLKSDDTLKTESFVLAFMSHGELDGKNEEEVAFSDGSFVKVQEVIDRFSNRRCPNLMQKPKVLIFPFCRGPMQDKGIKAKTESDTIAFTSNKERNAELSDLLICYATNKGFRAYRDAVTGSWYIQGLCKAIAEHAHDTHFEDILKIVQRNIGEMNSENGSIQMGNFRNIGFNYKLFFNPGQSQE</sequence>
<dbReference type="KEGG" id="bdr:105224480"/>
<evidence type="ECO:0000256" key="2">
    <source>
        <dbReference type="ARBA" id="ARBA00022670"/>
    </source>
</evidence>
<evidence type="ECO:0000259" key="9">
    <source>
        <dbReference type="PROSITE" id="PS50207"/>
    </source>
</evidence>
<dbReference type="InterPro" id="IPR011600">
    <property type="entry name" value="Pept_C14_caspase"/>
</dbReference>
<dbReference type="InterPro" id="IPR029030">
    <property type="entry name" value="Caspase-like_dom_sf"/>
</dbReference>
<dbReference type="InterPro" id="IPR002138">
    <property type="entry name" value="Pept_C14_p10"/>
</dbReference>
<reference evidence="11" key="1">
    <citation type="journal article" date="2014" name="BMC Genomics">
        <title>Characterizing the developmental transcriptome of the oriental fruit fly, Bactrocera dorsalis (Diptera: Tephritidae) through comparative genomic analysis with Drosophila melanogaster utilizing modENCODE datasets.</title>
        <authorList>
            <person name="Geib S.M."/>
            <person name="Calla B."/>
            <person name="Hall B."/>
            <person name="Hou S."/>
            <person name="Manoukis N.C."/>
        </authorList>
    </citation>
    <scope>NUCLEOTIDE SEQUENCE</scope>
    <source>
        <strain evidence="11">Punador</strain>
    </source>
</reference>
<dbReference type="EMBL" id="GAKP01005183">
    <property type="protein sequence ID" value="JAC53769.1"/>
    <property type="molecule type" value="Transcribed_RNA"/>
</dbReference>
<evidence type="ECO:0000256" key="4">
    <source>
        <dbReference type="ARBA" id="ARBA00022801"/>
    </source>
</evidence>
<feature type="active site" evidence="7">
    <location>
        <position position="264"/>
    </location>
</feature>
<dbReference type="Gene3D" id="1.10.533.10">
    <property type="entry name" value="Death Domain, Fas"/>
    <property type="match status" value="1"/>
</dbReference>
<dbReference type="PANTHER" id="PTHR47901:SF8">
    <property type="entry name" value="CASPASE-3"/>
    <property type="match status" value="1"/>
</dbReference>
<keyword evidence="3" id="KW-0053">Apoptosis</keyword>
<evidence type="ECO:0000313" key="13">
    <source>
        <dbReference type="RefSeq" id="XP_011200869.1"/>
    </source>
</evidence>